<accession>A0A3B3S5Q5</accession>
<evidence type="ECO:0000256" key="1">
    <source>
        <dbReference type="ARBA" id="ARBA00004370"/>
    </source>
</evidence>
<feature type="domain" description="Ig-like" evidence="4">
    <location>
        <begin position="4"/>
        <end position="117"/>
    </location>
</feature>
<keyword evidence="3" id="KW-0472">Membrane</keyword>
<dbReference type="InterPro" id="IPR013106">
    <property type="entry name" value="Ig_V-set"/>
</dbReference>
<keyword evidence="6" id="KW-1185">Reference proteome</keyword>
<comment type="subcellular location">
    <subcellularLocation>
        <location evidence="1">Membrane</location>
    </subcellularLocation>
</comment>
<name>A0A3B3S5Q5_9TELE</name>
<dbReference type="SMART" id="SM00409">
    <property type="entry name" value="IG"/>
    <property type="match status" value="2"/>
</dbReference>
<evidence type="ECO:0000313" key="6">
    <source>
        <dbReference type="Proteomes" id="UP000261540"/>
    </source>
</evidence>
<sequence>SVFPIILTRDTLMLKIVSSVGEVSVQRGGSVTIPCFYEDSYKTHVKYWCKGSGWGSCTPIVRTDFPEKNDEVSIRDDRDQRVFIVTMNKLTDGDSGYYWCGVEISRGSPVGTQVYVSVTEGKMSVLQTVANEMHRSVTIPCFYEDRYKTQVKYWCKGSDWSSCTIIVRTDSPKITGEASIRDDPDQRVFIVTMNNLTAGDSGCYWCRVENSRGPPVVTLVYLSVTEGKMSVLKTVTGRKDINTETGENVLIYKDQILVLINTVNDTLCPPLPGASPREQLQTGRMSNPLPEPKLCVEVSPTTSSRNLAASASFCSRGSDRQGPLLQPLHNSHCTQSLWPLLQVVSPLEGGPMCLLRAVPDQTPWV</sequence>
<dbReference type="Proteomes" id="UP000261540">
    <property type="component" value="Unplaced"/>
</dbReference>
<dbReference type="PROSITE" id="PS50835">
    <property type="entry name" value="IG_LIKE"/>
    <property type="match status" value="1"/>
</dbReference>
<dbReference type="InterPro" id="IPR003599">
    <property type="entry name" value="Ig_sub"/>
</dbReference>
<keyword evidence="2" id="KW-0812">Transmembrane</keyword>
<dbReference type="PANTHER" id="PTHR11860">
    <property type="entry name" value="POLYMERIC-IMMUNOGLOBULIN RECEPTOR"/>
    <property type="match status" value="1"/>
</dbReference>
<dbReference type="Pfam" id="PF07686">
    <property type="entry name" value="V-set"/>
    <property type="match status" value="2"/>
</dbReference>
<dbReference type="Ensembl" id="ENSPKIT00000006810.1">
    <property type="protein sequence ID" value="ENSPKIP00000026062.1"/>
    <property type="gene ID" value="ENSPKIG00000008692.1"/>
</dbReference>
<dbReference type="GO" id="GO:0004888">
    <property type="term" value="F:transmembrane signaling receptor activity"/>
    <property type="evidence" value="ECO:0007669"/>
    <property type="project" value="TreeGrafter"/>
</dbReference>
<dbReference type="GeneTree" id="ENSGT00950000182977"/>
<dbReference type="AlphaFoldDB" id="A0A3B3S5Q5"/>
<protein>
    <recommendedName>
        <fullName evidence="4">Ig-like domain-containing protein</fullName>
    </recommendedName>
</protein>
<evidence type="ECO:0000256" key="2">
    <source>
        <dbReference type="ARBA" id="ARBA00022692"/>
    </source>
</evidence>
<dbReference type="InterPro" id="IPR013783">
    <property type="entry name" value="Ig-like_fold"/>
</dbReference>
<proteinExistence type="predicted"/>
<dbReference type="PANTHER" id="PTHR11860:SF87">
    <property type="entry name" value="CMRF35-LIKE MOLECULE 8"/>
    <property type="match status" value="1"/>
</dbReference>
<evidence type="ECO:0000313" key="5">
    <source>
        <dbReference type="Ensembl" id="ENSPKIP00000026062.1"/>
    </source>
</evidence>
<reference evidence="5" key="2">
    <citation type="submission" date="2025-09" db="UniProtKB">
        <authorList>
            <consortium name="Ensembl"/>
        </authorList>
    </citation>
    <scope>IDENTIFICATION</scope>
</reference>
<dbReference type="SUPFAM" id="SSF48726">
    <property type="entry name" value="Immunoglobulin"/>
    <property type="match status" value="2"/>
</dbReference>
<dbReference type="Gene3D" id="2.60.40.10">
    <property type="entry name" value="Immunoglobulins"/>
    <property type="match status" value="2"/>
</dbReference>
<dbReference type="CDD" id="cd05716">
    <property type="entry name" value="IgV_pIgR_like"/>
    <property type="match status" value="2"/>
</dbReference>
<organism evidence="5 6">
    <name type="scientific">Paramormyrops kingsleyae</name>
    <dbReference type="NCBI Taxonomy" id="1676925"/>
    <lineage>
        <taxon>Eukaryota</taxon>
        <taxon>Metazoa</taxon>
        <taxon>Chordata</taxon>
        <taxon>Craniata</taxon>
        <taxon>Vertebrata</taxon>
        <taxon>Euteleostomi</taxon>
        <taxon>Actinopterygii</taxon>
        <taxon>Neopterygii</taxon>
        <taxon>Teleostei</taxon>
        <taxon>Osteoglossocephala</taxon>
        <taxon>Osteoglossomorpha</taxon>
        <taxon>Osteoglossiformes</taxon>
        <taxon>Mormyridae</taxon>
        <taxon>Paramormyrops</taxon>
    </lineage>
</organism>
<dbReference type="InterPro" id="IPR050671">
    <property type="entry name" value="CD300_family_receptors"/>
</dbReference>
<evidence type="ECO:0000259" key="4">
    <source>
        <dbReference type="PROSITE" id="PS50835"/>
    </source>
</evidence>
<dbReference type="GO" id="GO:0005886">
    <property type="term" value="C:plasma membrane"/>
    <property type="evidence" value="ECO:0007669"/>
    <property type="project" value="TreeGrafter"/>
</dbReference>
<dbReference type="InterPro" id="IPR036179">
    <property type="entry name" value="Ig-like_dom_sf"/>
</dbReference>
<evidence type="ECO:0000256" key="3">
    <source>
        <dbReference type="ARBA" id="ARBA00023136"/>
    </source>
</evidence>
<reference evidence="5" key="1">
    <citation type="submission" date="2025-08" db="UniProtKB">
        <authorList>
            <consortium name="Ensembl"/>
        </authorList>
    </citation>
    <scope>IDENTIFICATION</scope>
</reference>
<dbReference type="InterPro" id="IPR007110">
    <property type="entry name" value="Ig-like_dom"/>
</dbReference>